<dbReference type="Proteomes" id="UP001304895">
    <property type="component" value="Unassembled WGS sequence"/>
</dbReference>
<proteinExistence type="predicted"/>
<reference evidence="1" key="1">
    <citation type="journal article" date="2023" name="Mol. Phylogenet. Evol.">
        <title>Genome-scale phylogeny and comparative genomics of the fungal order Sordariales.</title>
        <authorList>
            <person name="Hensen N."/>
            <person name="Bonometti L."/>
            <person name="Westerberg I."/>
            <person name="Brannstrom I.O."/>
            <person name="Guillou S."/>
            <person name="Cros-Aarteil S."/>
            <person name="Calhoun S."/>
            <person name="Haridas S."/>
            <person name="Kuo A."/>
            <person name="Mondo S."/>
            <person name="Pangilinan J."/>
            <person name="Riley R."/>
            <person name="LaButti K."/>
            <person name="Andreopoulos B."/>
            <person name="Lipzen A."/>
            <person name="Chen C."/>
            <person name="Yan M."/>
            <person name="Daum C."/>
            <person name="Ng V."/>
            <person name="Clum A."/>
            <person name="Steindorff A."/>
            <person name="Ohm R.A."/>
            <person name="Martin F."/>
            <person name="Silar P."/>
            <person name="Natvig D.O."/>
            <person name="Lalanne C."/>
            <person name="Gautier V."/>
            <person name="Ament-Velasquez S.L."/>
            <person name="Kruys A."/>
            <person name="Hutchinson M.I."/>
            <person name="Powell A.J."/>
            <person name="Barry K."/>
            <person name="Miller A.N."/>
            <person name="Grigoriev I.V."/>
            <person name="Debuchy R."/>
            <person name="Gladieux P."/>
            <person name="Hiltunen Thoren M."/>
            <person name="Johannesson H."/>
        </authorList>
    </citation>
    <scope>NUCLEOTIDE SEQUENCE</scope>
    <source>
        <strain evidence="1">CBS 123565</strain>
    </source>
</reference>
<reference evidence="1" key="2">
    <citation type="submission" date="2023-05" db="EMBL/GenBank/DDBJ databases">
        <authorList>
            <consortium name="Lawrence Berkeley National Laboratory"/>
            <person name="Steindorff A."/>
            <person name="Hensen N."/>
            <person name="Bonometti L."/>
            <person name="Westerberg I."/>
            <person name="Brannstrom I.O."/>
            <person name="Guillou S."/>
            <person name="Cros-Aarteil S."/>
            <person name="Calhoun S."/>
            <person name="Haridas S."/>
            <person name="Kuo A."/>
            <person name="Mondo S."/>
            <person name="Pangilinan J."/>
            <person name="Riley R."/>
            <person name="Labutti K."/>
            <person name="Andreopoulos B."/>
            <person name="Lipzen A."/>
            <person name="Chen C."/>
            <person name="Yanf M."/>
            <person name="Daum C."/>
            <person name="Ng V."/>
            <person name="Clum A."/>
            <person name="Ohm R."/>
            <person name="Martin F."/>
            <person name="Silar P."/>
            <person name="Natvig D."/>
            <person name="Lalanne C."/>
            <person name="Gautier V."/>
            <person name="Ament-Velasquez S.L."/>
            <person name="Kruys A."/>
            <person name="Hutchinson M.I."/>
            <person name="Powell A.J."/>
            <person name="Barry K."/>
            <person name="Miller A.N."/>
            <person name="Grigoriev I.V."/>
            <person name="Debuchy R."/>
            <person name="Gladieux P."/>
            <person name="Thoren M.H."/>
            <person name="Johannesson H."/>
        </authorList>
    </citation>
    <scope>NUCLEOTIDE SEQUENCE</scope>
    <source>
        <strain evidence="1">CBS 123565</strain>
    </source>
</reference>
<keyword evidence="2" id="KW-1185">Reference proteome</keyword>
<comment type="caution">
    <text evidence="1">The sequence shown here is derived from an EMBL/GenBank/DDBJ whole genome shotgun (WGS) entry which is preliminary data.</text>
</comment>
<organism evidence="1 2">
    <name type="scientific">Trichocladium antarcticum</name>
    <dbReference type="NCBI Taxonomy" id="1450529"/>
    <lineage>
        <taxon>Eukaryota</taxon>
        <taxon>Fungi</taxon>
        <taxon>Dikarya</taxon>
        <taxon>Ascomycota</taxon>
        <taxon>Pezizomycotina</taxon>
        <taxon>Sordariomycetes</taxon>
        <taxon>Sordariomycetidae</taxon>
        <taxon>Sordariales</taxon>
        <taxon>Chaetomiaceae</taxon>
        <taxon>Trichocladium</taxon>
    </lineage>
</organism>
<protein>
    <submittedName>
        <fullName evidence="1">Uncharacterized protein</fullName>
    </submittedName>
</protein>
<sequence length="192" mass="21286">MTLACFVEFPHEDQPVTRTGRASRQAPAPESSWLDWALALSGSISLLAPFPRTAVSVHLNCPTSQQVNTSSESRQESGLCGTFSSCNVHHTFPGTWLGPLRNIGRRSNPAVWGDNRRVHAMDDNNPSGDVPQKRNLKVAAAQNQQSRPDRTHVLGRAQLPLNRLYFPASQPMLYVSRPENGMQSAETWWEIA</sequence>
<dbReference type="EMBL" id="MU853418">
    <property type="protein sequence ID" value="KAK4132360.1"/>
    <property type="molecule type" value="Genomic_DNA"/>
</dbReference>
<dbReference type="AlphaFoldDB" id="A0AAN6UGB1"/>
<evidence type="ECO:0000313" key="1">
    <source>
        <dbReference type="EMBL" id="KAK4132360.1"/>
    </source>
</evidence>
<accession>A0AAN6UGB1</accession>
<gene>
    <name evidence="1" type="ORF">BT67DRAFT_87080</name>
</gene>
<evidence type="ECO:0000313" key="2">
    <source>
        <dbReference type="Proteomes" id="UP001304895"/>
    </source>
</evidence>
<name>A0AAN6UGB1_9PEZI</name>